<reference evidence="3" key="1">
    <citation type="submission" date="2020-09" db="EMBL/GenBank/DDBJ databases">
        <title>Whole genome shotgun sequence of Streptomyces xanthophaeus NBRC 12829.</title>
        <authorList>
            <person name="Komaki H."/>
            <person name="Tamura T."/>
        </authorList>
    </citation>
    <scope>NUCLEOTIDE SEQUENCE</scope>
    <source>
        <strain evidence="3">NBRC 12829</strain>
    </source>
</reference>
<sequence>MESIQHLTSARWRKSSYSGDTGGECVECAPLGAAAWQKSSYSSDTGGDCVEIAAQPCRIAVRDSKVPDGPAFTIGTAAFAEFVRSL</sequence>
<dbReference type="AlphaFoldDB" id="A0A919HB98"/>
<protein>
    <submittedName>
        <fullName evidence="3">Toxin</fullName>
    </submittedName>
</protein>
<dbReference type="OrthoDB" id="4316979at2"/>
<feature type="region of interest" description="Disordered" evidence="1">
    <location>
        <begin position="1"/>
        <end position="20"/>
    </location>
</feature>
<organism evidence="3 4">
    <name type="scientific">Streptomyces xanthophaeus</name>
    <dbReference type="NCBI Taxonomy" id="67385"/>
    <lineage>
        <taxon>Bacteria</taxon>
        <taxon>Bacillati</taxon>
        <taxon>Actinomycetota</taxon>
        <taxon>Actinomycetes</taxon>
        <taxon>Kitasatosporales</taxon>
        <taxon>Streptomycetaceae</taxon>
        <taxon>Streptomyces</taxon>
    </lineage>
</organism>
<proteinExistence type="predicted"/>
<dbReference type="RefSeq" id="WP_031148824.1">
    <property type="nucleotide sequence ID" value="NZ_BNEE01000006.1"/>
</dbReference>
<evidence type="ECO:0000313" key="4">
    <source>
        <dbReference type="Proteomes" id="UP000600026"/>
    </source>
</evidence>
<evidence type="ECO:0000256" key="1">
    <source>
        <dbReference type="SAM" id="MobiDB-lite"/>
    </source>
</evidence>
<evidence type="ECO:0000259" key="2">
    <source>
        <dbReference type="Pfam" id="PF04149"/>
    </source>
</evidence>
<feature type="domain" description="DUF397" evidence="2">
    <location>
        <begin position="10"/>
        <end position="32"/>
    </location>
</feature>
<name>A0A919HB98_9ACTN</name>
<gene>
    <name evidence="3" type="ORF">Sxan_72970</name>
</gene>
<accession>A0A919HB98</accession>
<dbReference type="Proteomes" id="UP000600026">
    <property type="component" value="Unassembled WGS sequence"/>
</dbReference>
<dbReference type="EMBL" id="BNEE01000006">
    <property type="protein sequence ID" value="GHI89933.1"/>
    <property type="molecule type" value="Genomic_DNA"/>
</dbReference>
<feature type="domain" description="DUF397" evidence="2">
    <location>
        <begin position="34"/>
        <end position="85"/>
    </location>
</feature>
<dbReference type="InterPro" id="IPR007278">
    <property type="entry name" value="DUF397"/>
</dbReference>
<comment type="caution">
    <text evidence="3">The sequence shown here is derived from an EMBL/GenBank/DDBJ whole genome shotgun (WGS) entry which is preliminary data.</text>
</comment>
<keyword evidence="4" id="KW-1185">Reference proteome</keyword>
<dbReference type="Pfam" id="PF04149">
    <property type="entry name" value="DUF397"/>
    <property type="match status" value="2"/>
</dbReference>
<evidence type="ECO:0000313" key="3">
    <source>
        <dbReference type="EMBL" id="GHI89933.1"/>
    </source>
</evidence>